<name>A0A0G0JC40_9BACT</name>
<dbReference type="InterPro" id="IPR001706">
    <property type="entry name" value="Ribosomal_bL35"/>
</dbReference>
<organism evidence="6 7">
    <name type="scientific">Candidatus Roizmanbacteria bacterium GW2011_GWC2_37_13</name>
    <dbReference type="NCBI Taxonomy" id="1618486"/>
    <lineage>
        <taxon>Bacteria</taxon>
        <taxon>Candidatus Roizmaniibacteriota</taxon>
    </lineage>
</organism>
<evidence type="ECO:0000256" key="5">
    <source>
        <dbReference type="RuleBase" id="RU000568"/>
    </source>
</evidence>
<comment type="caution">
    <text evidence="6">The sequence shown here is derived from an EMBL/GenBank/DDBJ whole genome shotgun (WGS) entry which is preliminary data.</text>
</comment>
<dbReference type="GO" id="GO:0005840">
    <property type="term" value="C:ribosome"/>
    <property type="evidence" value="ECO:0007669"/>
    <property type="project" value="UniProtKB-KW"/>
</dbReference>
<sequence length="67" mass="7975">MAKNKQKTRKSAVKRFKVSARGKLTHRAKGFRHLKAKKNKKWLRRLKKTVNVKGSYKRKILKMLGRK</sequence>
<evidence type="ECO:0000256" key="4">
    <source>
        <dbReference type="HAMAP-Rule" id="MF_00514"/>
    </source>
</evidence>
<dbReference type="Proteomes" id="UP000034917">
    <property type="component" value="Unassembled WGS sequence"/>
</dbReference>
<gene>
    <name evidence="4" type="primary">rpmI</name>
    <name evidence="6" type="ORF">US40_C0006G0033</name>
</gene>
<dbReference type="GO" id="GO:1990904">
    <property type="term" value="C:ribonucleoprotein complex"/>
    <property type="evidence" value="ECO:0007669"/>
    <property type="project" value="UniProtKB-KW"/>
</dbReference>
<dbReference type="SUPFAM" id="SSF143034">
    <property type="entry name" value="L35p-like"/>
    <property type="match status" value="1"/>
</dbReference>
<keyword evidence="2 4" id="KW-0689">Ribosomal protein</keyword>
<evidence type="ECO:0000313" key="6">
    <source>
        <dbReference type="EMBL" id="KKQ25716.1"/>
    </source>
</evidence>
<dbReference type="PRINTS" id="PR00064">
    <property type="entry name" value="RIBOSOMALL35"/>
</dbReference>
<evidence type="ECO:0000313" key="7">
    <source>
        <dbReference type="Proteomes" id="UP000034917"/>
    </source>
</evidence>
<protein>
    <recommendedName>
        <fullName evidence="4">Large ribosomal subunit protein bL35</fullName>
    </recommendedName>
</protein>
<dbReference type="InterPro" id="IPR018265">
    <property type="entry name" value="Ribosomal_bL35_CS"/>
</dbReference>
<dbReference type="Gene3D" id="4.10.410.60">
    <property type="match status" value="1"/>
</dbReference>
<dbReference type="Pfam" id="PF01632">
    <property type="entry name" value="Ribosomal_L35p"/>
    <property type="match status" value="1"/>
</dbReference>
<dbReference type="InterPro" id="IPR037229">
    <property type="entry name" value="Ribosomal_bL35_sf"/>
</dbReference>
<dbReference type="GO" id="GO:0006412">
    <property type="term" value="P:translation"/>
    <property type="evidence" value="ECO:0007669"/>
    <property type="project" value="UniProtKB-UniRule"/>
</dbReference>
<evidence type="ECO:0000256" key="1">
    <source>
        <dbReference type="ARBA" id="ARBA00006598"/>
    </source>
</evidence>
<dbReference type="InterPro" id="IPR021137">
    <property type="entry name" value="Ribosomal_bL35-like"/>
</dbReference>
<evidence type="ECO:0000256" key="3">
    <source>
        <dbReference type="ARBA" id="ARBA00023274"/>
    </source>
</evidence>
<keyword evidence="3 4" id="KW-0687">Ribonucleoprotein</keyword>
<accession>A0A0G0JC40</accession>
<dbReference type="PROSITE" id="PS00936">
    <property type="entry name" value="RIBOSOMAL_L35"/>
    <property type="match status" value="1"/>
</dbReference>
<dbReference type="EMBL" id="LBSV01000006">
    <property type="protein sequence ID" value="KKQ25716.1"/>
    <property type="molecule type" value="Genomic_DNA"/>
</dbReference>
<dbReference type="HAMAP" id="MF_00514">
    <property type="entry name" value="Ribosomal_bL35"/>
    <property type="match status" value="1"/>
</dbReference>
<comment type="similarity">
    <text evidence="1 4 5">Belongs to the bacterial ribosomal protein bL35 family.</text>
</comment>
<evidence type="ECO:0000256" key="2">
    <source>
        <dbReference type="ARBA" id="ARBA00022980"/>
    </source>
</evidence>
<proteinExistence type="inferred from homology"/>
<dbReference type="GO" id="GO:0003735">
    <property type="term" value="F:structural constituent of ribosome"/>
    <property type="evidence" value="ECO:0007669"/>
    <property type="project" value="InterPro"/>
</dbReference>
<dbReference type="AlphaFoldDB" id="A0A0G0JC40"/>
<reference evidence="6 7" key="1">
    <citation type="journal article" date="2015" name="Nature">
        <title>rRNA introns, odd ribosomes, and small enigmatic genomes across a large radiation of phyla.</title>
        <authorList>
            <person name="Brown C.T."/>
            <person name="Hug L.A."/>
            <person name="Thomas B.C."/>
            <person name="Sharon I."/>
            <person name="Castelle C.J."/>
            <person name="Singh A."/>
            <person name="Wilkins M.J."/>
            <person name="Williams K.H."/>
            <person name="Banfield J.F."/>
        </authorList>
    </citation>
    <scope>NUCLEOTIDE SEQUENCE [LARGE SCALE GENOMIC DNA]</scope>
</reference>